<evidence type="ECO:0000313" key="4">
    <source>
        <dbReference type="Proteomes" id="UP000651482"/>
    </source>
</evidence>
<dbReference type="SUPFAM" id="SSF89447">
    <property type="entry name" value="AbrB/MazE/MraZ-like"/>
    <property type="match status" value="1"/>
</dbReference>
<dbReference type="InterPro" id="IPR052731">
    <property type="entry name" value="B_subtilis_Trans_State_Reg"/>
</dbReference>
<dbReference type="PROSITE" id="PS51740">
    <property type="entry name" value="SPOVT_ABRB"/>
    <property type="match status" value="1"/>
</dbReference>
<evidence type="ECO:0000256" key="1">
    <source>
        <dbReference type="PROSITE-ProRule" id="PRU01076"/>
    </source>
</evidence>
<dbReference type="InterPro" id="IPR037914">
    <property type="entry name" value="SpoVT-AbrB_sf"/>
</dbReference>
<gene>
    <name evidence="3" type="ORF">IAG03_03400</name>
</gene>
<sequence length="84" mass="9645">MKSTGTVRRIDKFGRLVLPIELRRVMNVEEGDALEIFTEGNAVILKKYEPYCVFCGSMDNLQRYKDRNVCAECARKLGRSVIDD</sequence>
<evidence type="ECO:0000313" key="3">
    <source>
        <dbReference type="EMBL" id="MBC8533064.1"/>
    </source>
</evidence>
<dbReference type="InterPro" id="IPR007159">
    <property type="entry name" value="SpoVT-AbrB_dom"/>
</dbReference>
<proteinExistence type="predicted"/>
<keyword evidence="1 3" id="KW-0238">DNA-binding</keyword>
<protein>
    <submittedName>
        <fullName evidence="3">AbrB/MazE/SpoVT family DNA-binding domain-containing protein</fullName>
    </submittedName>
</protein>
<name>A0A926D825_9FIRM</name>
<reference evidence="3" key="1">
    <citation type="submission" date="2020-08" db="EMBL/GenBank/DDBJ databases">
        <title>Genome public.</title>
        <authorList>
            <person name="Liu C."/>
            <person name="Sun Q."/>
        </authorList>
    </citation>
    <scope>NUCLEOTIDE SEQUENCE</scope>
    <source>
        <strain evidence="3">NSJ-40</strain>
    </source>
</reference>
<dbReference type="PANTHER" id="PTHR36432:SF4">
    <property type="entry name" value="TRANSITION STATE REGULATOR ABH-RELATED"/>
    <property type="match status" value="1"/>
</dbReference>
<dbReference type="AlphaFoldDB" id="A0A926D825"/>
<accession>A0A926D825</accession>
<dbReference type="Gene3D" id="2.10.260.10">
    <property type="match status" value="1"/>
</dbReference>
<feature type="domain" description="SpoVT-AbrB" evidence="2">
    <location>
        <begin position="5"/>
        <end position="50"/>
    </location>
</feature>
<dbReference type="SMART" id="SM00966">
    <property type="entry name" value="SpoVT_AbrB"/>
    <property type="match status" value="1"/>
</dbReference>
<dbReference type="Pfam" id="PF04014">
    <property type="entry name" value="MazE_antitoxin"/>
    <property type="match status" value="1"/>
</dbReference>
<keyword evidence="4" id="KW-1185">Reference proteome</keyword>
<dbReference type="Proteomes" id="UP000651482">
    <property type="component" value="Unassembled WGS sequence"/>
</dbReference>
<evidence type="ECO:0000259" key="2">
    <source>
        <dbReference type="PROSITE" id="PS51740"/>
    </source>
</evidence>
<dbReference type="EMBL" id="JACRSN010000003">
    <property type="protein sequence ID" value="MBC8533064.1"/>
    <property type="molecule type" value="Genomic_DNA"/>
</dbReference>
<dbReference type="NCBIfam" id="TIGR01439">
    <property type="entry name" value="lp_hng_hel_AbrB"/>
    <property type="match status" value="1"/>
</dbReference>
<dbReference type="PANTHER" id="PTHR36432">
    <property type="match status" value="1"/>
</dbReference>
<dbReference type="GO" id="GO:0003677">
    <property type="term" value="F:DNA binding"/>
    <property type="evidence" value="ECO:0007669"/>
    <property type="project" value="UniProtKB-UniRule"/>
</dbReference>
<comment type="caution">
    <text evidence="3">The sequence shown here is derived from an EMBL/GenBank/DDBJ whole genome shotgun (WGS) entry which is preliminary data.</text>
</comment>
<dbReference type="RefSeq" id="WP_249318382.1">
    <property type="nucleotide sequence ID" value="NZ_JACRSN010000003.1"/>
</dbReference>
<organism evidence="3 4">
    <name type="scientific">Yeguia hominis</name>
    <dbReference type="NCBI Taxonomy" id="2763662"/>
    <lineage>
        <taxon>Bacteria</taxon>
        <taxon>Bacillati</taxon>
        <taxon>Bacillota</taxon>
        <taxon>Clostridia</taxon>
        <taxon>Eubacteriales</taxon>
        <taxon>Yeguiaceae</taxon>
        <taxon>Yeguia</taxon>
    </lineage>
</organism>